<name>A0A8G0LDX1_9HYPO</name>
<evidence type="ECO:0000313" key="2">
    <source>
        <dbReference type="Proteomes" id="UP000826661"/>
    </source>
</evidence>
<gene>
    <name evidence="1" type="ORF">H0G86_005099</name>
</gene>
<organism evidence="1 2">
    <name type="scientific">Trichoderma simmonsii</name>
    <dbReference type="NCBI Taxonomy" id="1491479"/>
    <lineage>
        <taxon>Eukaryota</taxon>
        <taxon>Fungi</taxon>
        <taxon>Dikarya</taxon>
        <taxon>Ascomycota</taxon>
        <taxon>Pezizomycotina</taxon>
        <taxon>Sordariomycetes</taxon>
        <taxon>Hypocreomycetidae</taxon>
        <taxon>Hypocreales</taxon>
        <taxon>Hypocreaceae</taxon>
        <taxon>Trichoderma</taxon>
    </lineage>
</organism>
<dbReference type="PANTHER" id="PTHR40624:SF1">
    <property type="entry name" value="BIOSYNTHESIS MONOOXYGENASE, PUTATIVE (AFU_ORTHOLOGUE AFUA_1G12025)-RELATED"/>
    <property type="match status" value="1"/>
</dbReference>
<dbReference type="EMBL" id="CP075866">
    <property type="protein sequence ID" value="QYS97895.1"/>
    <property type="molecule type" value="Genomic_DNA"/>
</dbReference>
<dbReference type="SUPFAM" id="SSF54909">
    <property type="entry name" value="Dimeric alpha+beta barrel"/>
    <property type="match status" value="1"/>
</dbReference>
<dbReference type="Gene3D" id="3.30.70.100">
    <property type="match status" value="1"/>
</dbReference>
<accession>A0A8G0LDX1</accession>
<proteinExistence type="predicted"/>
<protein>
    <submittedName>
        <fullName evidence="1">ABM domain-containing protein</fullName>
    </submittedName>
</protein>
<dbReference type="InterPro" id="IPR011008">
    <property type="entry name" value="Dimeric_a/b-barrel"/>
</dbReference>
<sequence length="104" mass="11628">MYAILATITPKAGSLQKVTDLVKAIGKYAEDHEPECVEFRLCMEVDSEGIEAIHTIEKFNTLSGLRTHQTTPALADFYKITADQDLLEKETVVRIVKGVYGYHV</sequence>
<dbReference type="PANTHER" id="PTHR40624">
    <property type="entry name" value="BIOSYNTHESIS MONOOXYGENASE, PUTATIVE (AFU_ORTHOLOGUE AFUA_1G12025)-RELATED"/>
    <property type="match status" value="1"/>
</dbReference>
<dbReference type="AlphaFoldDB" id="A0A8G0LDX1"/>
<keyword evidence="2" id="KW-1185">Reference proteome</keyword>
<reference evidence="1 2" key="1">
    <citation type="journal article" date="2021" name="BMC Genomics">
        <title>Telomere-to-telomere genome assembly of asparaginase-producing Trichoderma simmonsii.</title>
        <authorList>
            <person name="Chung D."/>
            <person name="Kwon Y.M."/>
            <person name="Yang Y."/>
        </authorList>
    </citation>
    <scope>NUCLEOTIDE SEQUENCE [LARGE SCALE GENOMIC DNA]</scope>
    <source>
        <strain evidence="1 2">GH-Sj1</strain>
    </source>
</reference>
<evidence type="ECO:0000313" key="1">
    <source>
        <dbReference type="EMBL" id="QYS97895.1"/>
    </source>
</evidence>
<dbReference type="Proteomes" id="UP000826661">
    <property type="component" value="Chromosome III"/>
</dbReference>